<reference evidence="2 3" key="1">
    <citation type="submission" date="2014-02" db="EMBL/GenBank/DDBJ databases">
        <title>Single nucleus genome sequencing reveals high similarity among nuclei of an endomycorrhizal fungus.</title>
        <authorList>
            <person name="Lin K."/>
            <person name="Geurts R."/>
            <person name="Zhang Z."/>
            <person name="Limpens E."/>
            <person name="Saunders D.G."/>
            <person name="Mu D."/>
            <person name="Pang E."/>
            <person name="Cao H."/>
            <person name="Cha H."/>
            <person name="Lin T."/>
            <person name="Zhou Q."/>
            <person name="Shang Y."/>
            <person name="Li Y."/>
            <person name="Ivanov S."/>
            <person name="Sharma T."/>
            <person name="Velzen R.V."/>
            <person name="Ruijter N.D."/>
            <person name="Aanen D.K."/>
            <person name="Win J."/>
            <person name="Kamoun S."/>
            <person name="Bisseling T."/>
            <person name="Huang S."/>
        </authorList>
    </citation>
    <scope>NUCLEOTIDE SEQUENCE [LARGE SCALE GENOMIC DNA]</scope>
    <source>
        <strain evidence="3">DAOM197198w</strain>
    </source>
</reference>
<proteinExistence type="predicted"/>
<evidence type="ECO:0000313" key="3">
    <source>
        <dbReference type="Proteomes" id="UP000022910"/>
    </source>
</evidence>
<dbReference type="Proteomes" id="UP000022910">
    <property type="component" value="Unassembled WGS sequence"/>
</dbReference>
<gene>
    <name evidence="2" type="ORF">RirG_111140</name>
</gene>
<name>A0A015L5J6_RHIIW</name>
<comment type="caution">
    <text evidence="2">The sequence shown here is derived from an EMBL/GenBank/DDBJ whole genome shotgun (WGS) entry which is preliminary data.</text>
</comment>
<sequence>METTLHDSATFSKNDNAQNSTKVDLKNNKKKSCQWNDDTIKLLLSFLIERKEEANHIVPNEVTVVIQKKSFGKTRQIYFLAVIASILSNSARLSGKTLKKKYGTT</sequence>
<protein>
    <submittedName>
        <fullName evidence="2">Uncharacterized protein</fullName>
    </submittedName>
</protein>
<evidence type="ECO:0000256" key="1">
    <source>
        <dbReference type="SAM" id="MobiDB-lite"/>
    </source>
</evidence>
<organism evidence="2 3">
    <name type="scientific">Rhizophagus irregularis (strain DAOM 197198w)</name>
    <name type="common">Glomus intraradices</name>
    <dbReference type="NCBI Taxonomy" id="1432141"/>
    <lineage>
        <taxon>Eukaryota</taxon>
        <taxon>Fungi</taxon>
        <taxon>Fungi incertae sedis</taxon>
        <taxon>Mucoromycota</taxon>
        <taxon>Glomeromycotina</taxon>
        <taxon>Glomeromycetes</taxon>
        <taxon>Glomerales</taxon>
        <taxon>Glomeraceae</taxon>
        <taxon>Rhizophagus</taxon>
    </lineage>
</organism>
<dbReference type="EMBL" id="JEMT01017556">
    <property type="protein sequence ID" value="EXX67786.1"/>
    <property type="molecule type" value="Genomic_DNA"/>
</dbReference>
<keyword evidence="3" id="KW-1185">Reference proteome</keyword>
<dbReference type="OrthoDB" id="2325364at2759"/>
<dbReference type="HOGENOM" id="CLU_2238074_0_0_1"/>
<feature type="compositionally biased region" description="Polar residues" evidence="1">
    <location>
        <begin position="1"/>
        <end position="22"/>
    </location>
</feature>
<accession>A0A015L5J6</accession>
<dbReference type="AlphaFoldDB" id="A0A015L5J6"/>
<evidence type="ECO:0000313" key="2">
    <source>
        <dbReference type="EMBL" id="EXX67786.1"/>
    </source>
</evidence>
<feature type="region of interest" description="Disordered" evidence="1">
    <location>
        <begin position="1"/>
        <end position="28"/>
    </location>
</feature>